<keyword evidence="8" id="KW-0807">Transducer</keyword>
<dbReference type="PANTHER" id="PTHR24249:SF372">
    <property type="entry name" value="G-PROTEIN COUPLED RECEPTORS FAMILY 1 PROFILE DOMAIN-CONTAINING PROTEIN"/>
    <property type="match status" value="1"/>
</dbReference>
<dbReference type="Proteomes" id="UP000005408">
    <property type="component" value="Unassembled WGS sequence"/>
</dbReference>
<evidence type="ECO:0000256" key="5">
    <source>
        <dbReference type="ARBA" id="ARBA00023040"/>
    </source>
</evidence>
<evidence type="ECO:0000256" key="4">
    <source>
        <dbReference type="ARBA" id="ARBA00022989"/>
    </source>
</evidence>
<evidence type="ECO:0000256" key="9">
    <source>
        <dbReference type="SAM" id="Phobius"/>
    </source>
</evidence>
<proteinExistence type="predicted"/>
<dbReference type="InterPro" id="IPR050569">
    <property type="entry name" value="TAAR"/>
</dbReference>
<dbReference type="OrthoDB" id="6085995at2759"/>
<accession>A0A8W8JEP8</accession>
<feature type="transmembrane region" description="Helical" evidence="9">
    <location>
        <begin position="202"/>
        <end position="226"/>
    </location>
</feature>
<feature type="transmembrane region" description="Helical" evidence="9">
    <location>
        <begin position="40"/>
        <end position="64"/>
    </location>
</feature>
<feature type="transmembrane region" description="Helical" evidence="9">
    <location>
        <begin position="162"/>
        <end position="182"/>
    </location>
</feature>
<dbReference type="PROSITE" id="PS50262">
    <property type="entry name" value="G_PROTEIN_RECEP_F1_2"/>
    <property type="match status" value="1"/>
</dbReference>
<dbReference type="EnsemblMetazoa" id="G18849.4">
    <property type="protein sequence ID" value="G18849.4:cds"/>
    <property type="gene ID" value="G18849"/>
</dbReference>
<keyword evidence="2" id="KW-1003">Cell membrane</keyword>
<evidence type="ECO:0000256" key="3">
    <source>
        <dbReference type="ARBA" id="ARBA00022692"/>
    </source>
</evidence>
<dbReference type="GO" id="GO:0004930">
    <property type="term" value="F:G protein-coupled receptor activity"/>
    <property type="evidence" value="ECO:0007669"/>
    <property type="project" value="UniProtKB-KW"/>
</dbReference>
<keyword evidence="3 9" id="KW-0812">Transmembrane</keyword>
<comment type="subcellular location">
    <subcellularLocation>
        <location evidence="1">Cell membrane</location>
        <topology evidence="1">Multi-pass membrane protein</topology>
    </subcellularLocation>
</comment>
<keyword evidence="7" id="KW-0675">Receptor</keyword>
<evidence type="ECO:0000256" key="2">
    <source>
        <dbReference type="ARBA" id="ARBA00022475"/>
    </source>
</evidence>
<evidence type="ECO:0000256" key="8">
    <source>
        <dbReference type="ARBA" id="ARBA00023224"/>
    </source>
</evidence>
<feature type="transmembrane region" description="Helical" evidence="9">
    <location>
        <begin position="131"/>
        <end position="150"/>
    </location>
</feature>
<dbReference type="SUPFAM" id="SSF81321">
    <property type="entry name" value="Family A G protein-coupled receptor-like"/>
    <property type="match status" value="1"/>
</dbReference>
<evidence type="ECO:0000256" key="7">
    <source>
        <dbReference type="ARBA" id="ARBA00023170"/>
    </source>
</evidence>
<feature type="domain" description="G-protein coupled receptors family 1 profile" evidence="10">
    <location>
        <begin position="56"/>
        <end position="321"/>
    </location>
</feature>
<evidence type="ECO:0000259" key="10">
    <source>
        <dbReference type="PROSITE" id="PS50262"/>
    </source>
</evidence>
<reference evidence="11" key="1">
    <citation type="submission" date="2022-08" db="UniProtKB">
        <authorList>
            <consortium name="EnsemblMetazoa"/>
        </authorList>
    </citation>
    <scope>IDENTIFICATION</scope>
    <source>
        <strain evidence="11">05x7-T-G4-1.051#20</strain>
    </source>
</reference>
<keyword evidence="12" id="KW-1185">Reference proteome</keyword>
<dbReference type="CDD" id="cd14967">
    <property type="entry name" value="7tmA_amine_R-like"/>
    <property type="match status" value="1"/>
</dbReference>
<dbReference type="Pfam" id="PF00001">
    <property type="entry name" value="7tm_1"/>
    <property type="match status" value="1"/>
</dbReference>
<protein>
    <recommendedName>
        <fullName evidence="10">G-protein coupled receptors family 1 profile domain-containing protein</fullName>
    </recommendedName>
</protein>
<keyword evidence="4 9" id="KW-1133">Transmembrane helix</keyword>
<evidence type="ECO:0000256" key="1">
    <source>
        <dbReference type="ARBA" id="ARBA00004651"/>
    </source>
</evidence>
<dbReference type="OMA" id="VCRYELI"/>
<dbReference type="PRINTS" id="PR00237">
    <property type="entry name" value="GPCRRHODOPSN"/>
</dbReference>
<keyword evidence="6 9" id="KW-0472">Membrane</keyword>
<dbReference type="AlphaFoldDB" id="A0A8W8JEP8"/>
<dbReference type="InterPro" id="IPR017452">
    <property type="entry name" value="GPCR_Rhodpsn_7TM"/>
</dbReference>
<keyword evidence="5" id="KW-0297">G-protein coupled receptor</keyword>
<sequence>MEQTIPGSEDATTNPPSFLNGTAMETAIYSTPEPGTLFYVYYYGMFSIIASVNIPGNILVIRTVMRTPNLRQPCNFYIVSLAVTDLLIGFIYPVYNISHLEHVPEISRPLGQWNVCRFLVTEVLALEICSSYHLVAITVTRYIAIVYPLRYHLYITTKSTKFVISTIWILSQGVCIVMYTIYNPEEYINKPGSVCRYELIFSIAHVSVLFIIQLFLPLLVMLGLYVRIAKIARAQAKVIALQERVSWKNSTQSSSNIIRHELKSTFMVSILLGCFAIGWMPMMIYFFYEITCVQNCSITPFIRASCRILLFMNSAVNVFIYAGRLAAFRKSIKNDFTKLYNVLCTCATERFGMKHSESVSSNRSSALQTEISHAQNWDFNTSL</sequence>
<feature type="transmembrane region" description="Helical" evidence="9">
    <location>
        <begin position="76"/>
        <end position="95"/>
    </location>
</feature>
<feature type="transmembrane region" description="Helical" evidence="9">
    <location>
        <begin position="308"/>
        <end position="328"/>
    </location>
</feature>
<dbReference type="PANTHER" id="PTHR24249">
    <property type="entry name" value="HISTAMINE RECEPTOR-RELATED G-PROTEIN COUPLED RECEPTOR"/>
    <property type="match status" value="1"/>
</dbReference>
<dbReference type="Gene3D" id="1.20.1070.10">
    <property type="entry name" value="Rhodopsin 7-helix transmembrane proteins"/>
    <property type="match status" value="1"/>
</dbReference>
<evidence type="ECO:0000256" key="6">
    <source>
        <dbReference type="ARBA" id="ARBA00023136"/>
    </source>
</evidence>
<organism evidence="11 12">
    <name type="scientific">Magallana gigas</name>
    <name type="common">Pacific oyster</name>
    <name type="synonym">Crassostrea gigas</name>
    <dbReference type="NCBI Taxonomy" id="29159"/>
    <lineage>
        <taxon>Eukaryota</taxon>
        <taxon>Metazoa</taxon>
        <taxon>Spiralia</taxon>
        <taxon>Lophotrochozoa</taxon>
        <taxon>Mollusca</taxon>
        <taxon>Bivalvia</taxon>
        <taxon>Autobranchia</taxon>
        <taxon>Pteriomorphia</taxon>
        <taxon>Ostreida</taxon>
        <taxon>Ostreoidea</taxon>
        <taxon>Ostreidae</taxon>
        <taxon>Magallana</taxon>
    </lineage>
</organism>
<evidence type="ECO:0000313" key="11">
    <source>
        <dbReference type="EnsemblMetazoa" id="G18849.1:cds"/>
    </source>
</evidence>
<dbReference type="EnsemblMetazoa" id="G18849.1">
    <property type="protein sequence ID" value="G18849.1:cds"/>
    <property type="gene ID" value="G18849"/>
</dbReference>
<evidence type="ECO:0000313" key="12">
    <source>
        <dbReference type="Proteomes" id="UP000005408"/>
    </source>
</evidence>
<dbReference type="GO" id="GO:0005886">
    <property type="term" value="C:plasma membrane"/>
    <property type="evidence" value="ECO:0007669"/>
    <property type="project" value="UniProtKB-SubCell"/>
</dbReference>
<feature type="transmembrane region" description="Helical" evidence="9">
    <location>
        <begin position="266"/>
        <end position="288"/>
    </location>
</feature>
<dbReference type="InterPro" id="IPR000276">
    <property type="entry name" value="GPCR_Rhodpsn"/>
</dbReference>
<name>A0A8W8JEP8_MAGGI</name>